<evidence type="ECO:0000259" key="1">
    <source>
        <dbReference type="PROSITE" id="PS50943"/>
    </source>
</evidence>
<comment type="caution">
    <text evidence="2">The sequence shown here is derived from an EMBL/GenBank/DDBJ whole genome shotgun (WGS) entry which is preliminary data.</text>
</comment>
<dbReference type="AlphaFoldDB" id="A0A940STD8"/>
<dbReference type="EMBL" id="JAEEGA010000002">
    <property type="protein sequence ID" value="MBP1040200.1"/>
    <property type="molecule type" value="Genomic_DNA"/>
</dbReference>
<reference evidence="2" key="1">
    <citation type="submission" date="2020-12" db="EMBL/GenBank/DDBJ databases">
        <title>Vagococcus allomyrinae sp. nov. and Enterococcus lavae sp. nov., isolated from the larvae of Allomyrina dichotoma.</title>
        <authorList>
            <person name="Lee S.D."/>
        </authorList>
    </citation>
    <scope>NUCLEOTIDE SEQUENCE</scope>
    <source>
        <strain evidence="2">BWB3-3</strain>
    </source>
</reference>
<feature type="domain" description="HTH cro/C1-type" evidence="1">
    <location>
        <begin position="9"/>
        <end position="61"/>
    </location>
</feature>
<dbReference type="PANTHER" id="PTHR37038">
    <property type="entry name" value="TRANSCRIPTIONAL REGULATOR-RELATED"/>
    <property type="match status" value="1"/>
</dbReference>
<proteinExistence type="predicted"/>
<sequence>MNNFGELYRRLRKGKEIQLKEAAEGIMSPQAVSKFERGDSNITVSNLLLLLDKINVSYEEFFELSNVESLSSIIKTFEVEMDWASAENLYFEWQKLIKKYQRLWHQTKRSCYRHFQLLAEYYYAQMNNHTHRVSLREIIEFLLTADYWGKYELFIVNYVSFEISSDLLNVKIESIIRRTKNDLNTYQILDFFMVTAGVFFKRSEYDNFIKLVESIQLKMAPQKVITNLFFLLFIDYIVPIK</sequence>
<dbReference type="Gene3D" id="1.25.40.10">
    <property type="entry name" value="Tetratricopeptide repeat domain"/>
    <property type="match status" value="1"/>
</dbReference>
<dbReference type="PROSITE" id="PS50943">
    <property type="entry name" value="HTH_CROC1"/>
    <property type="match status" value="1"/>
</dbReference>
<evidence type="ECO:0000313" key="3">
    <source>
        <dbReference type="Proteomes" id="UP000674938"/>
    </source>
</evidence>
<keyword evidence="3" id="KW-1185">Reference proteome</keyword>
<dbReference type="InterPro" id="IPR001387">
    <property type="entry name" value="Cro/C1-type_HTH"/>
</dbReference>
<organism evidence="2 3">
    <name type="scientific">Vagococcus allomyrinae</name>
    <dbReference type="NCBI Taxonomy" id="2794353"/>
    <lineage>
        <taxon>Bacteria</taxon>
        <taxon>Bacillati</taxon>
        <taxon>Bacillota</taxon>
        <taxon>Bacilli</taxon>
        <taxon>Lactobacillales</taxon>
        <taxon>Enterococcaceae</taxon>
        <taxon>Vagococcus</taxon>
    </lineage>
</organism>
<evidence type="ECO:0000313" key="2">
    <source>
        <dbReference type="EMBL" id="MBP1040200.1"/>
    </source>
</evidence>
<dbReference type="RefSeq" id="WP_209525092.1">
    <property type="nucleotide sequence ID" value="NZ_JAEEGA010000002.1"/>
</dbReference>
<dbReference type="CDD" id="cd00093">
    <property type="entry name" value="HTH_XRE"/>
    <property type="match status" value="1"/>
</dbReference>
<dbReference type="InterPro" id="IPR011990">
    <property type="entry name" value="TPR-like_helical_dom_sf"/>
</dbReference>
<gene>
    <name evidence="2" type="ORF">I6N95_04155</name>
</gene>
<dbReference type="SMART" id="SM00530">
    <property type="entry name" value="HTH_XRE"/>
    <property type="match status" value="1"/>
</dbReference>
<dbReference type="Pfam" id="PF01381">
    <property type="entry name" value="HTH_3"/>
    <property type="match status" value="1"/>
</dbReference>
<name>A0A940STD8_9ENTE</name>
<dbReference type="InterPro" id="IPR053163">
    <property type="entry name" value="HTH-type_regulator_Rgg"/>
</dbReference>
<dbReference type="Proteomes" id="UP000674938">
    <property type="component" value="Unassembled WGS sequence"/>
</dbReference>
<accession>A0A940STD8</accession>
<protein>
    <submittedName>
        <fullName evidence="2">Helix-turn-helix transcriptional regulator</fullName>
    </submittedName>
</protein>
<dbReference type="GO" id="GO:0003677">
    <property type="term" value="F:DNA binding"/>
    <property type="evidence" value="ECO:0007669"/>
    <property type="project" value="InterPro"/>
</dbReference>
<dbReference type="SUPFAM" id="SSF47413">
    <property type="entry name" value="lambda repressor-like DNA-binding domains"/>
    <property type="match status" value="1"/>
</dbReference>
<dbReference type="InterPro" id="IPR010982">
    <property type="entry name" value="Lambda_DNA-bd_dom_sf"/>
</dbReference>